<evidence type="ECO:0000313" key="4">
    <source>
        <dbReference type="EMBL" id="GAA1680016.1"/>
    </source>
</evidence>
<evidence type="ECO:0000259" key="2">
    <source>
        <dbReference type="Pfam" id="PF00205"/>
    </source>
</evidence>
<dbReference type="RefSeq" id="WP_346113202.1">
    <property type="nucleotide sequence ID" value="NZ_BAAAMU010000119.1"/>
</dbReference>
<evidence type="ECO:0000256" key="1">
    <source>
        <dbReference type="ARBA" id="ARBA00007812"/>
    </source>
</evidence>
<keyword evidence="5" id="KW-1185">Reference proteome</keyword>
<accession>A0ABN2H0R7</accession>
<dbReference type="Pfam" id="PF00205">
    <property type="entry name" value="TPP_enzyme_M"/>
    <property type="match status" value="1"/>
</dbReference>
<sequence length="526" mass="54734">MIGEPDHPIAALASALAAGGVRTVFRVAGRMDAQLAMALAGHQLDSVTARDEQSAAVMAGAYVRIGGHLAALALDHEGGLAAALPGLLEAVRNRTPLLVIASHGPDAGLSLAESSLLKAVGTLVADVGGPDRAIKLVTEASRAARACRRPVVLRVQADNRGSPHREVPEFDPPSVPLADAAAVKHLAELLTSARRPVFIAGRGAVHAARTLARLADHAGALLATSLAAHGLYGGDAWNLGVTGVLATPGAADLMAAADVVIGWGCALDDWTTWHGSLIAPEARVAQIDVNPAALGVHRRIDLGIAGDAGWTAEVVRQALPQRRTGYRTRLVRQQIAELSRWTDVGYEPALGQGDRIDPRTLTLVLDAILPAERTSTVEPGTAIGYPVSYLRVPDAQGFSLAPACGLGLASGIGAALARPDRLSATSLDADGLLAAVADLETAARLRARLLVVVYDEDGESDPAVDLPRIATGYGCDSTVVRSPADLTAVSEWLAGPAERPLLLHAKIARCAWWLAPREMQVRAEAR</sequence>
<protein>
    <submittedName>
        <fullName evidence="4">Thiamine pyrophosphate-binding protein</fullName>
    </submittedName>
</protein>
<dbReference type="InterPro" id="IPR045229">
    <property type="entry name" value="TPP_enz"/>
</dbReference>
<dbReference type="InterPro" id="IPR012001">
    <property type="entry name" value="Thiamin_PyroP_enz_TPP-bd_dom"/>
</dbReference>
<name>A0ABN2H0R7_9ACTN</name>
<dbReference type="InterPro" id="IPR029061">
    <property type="entry name" value="THDP-binding"/>
</dbReference>
<organism evidence="4 5">
    <name type="scientific">Nonomuraea maheshkhaliensis</name>
    <dbReference type="NCBI Taxonomy" id="419590"/>
    <lineage>
        <taxon>Bacteria</taxon>
        <taxon>Bacillati</taxon>
        <taxon>Actinomycetota</taxon>
        <taxon>Actinomycetes</taxon>
        <taxon>Streptosporangiales</taxon>
        <taxon>Streptosporangiaceae</taxon>
        <taxon>Nonomuraea</taxon>
    </lineage>
</organism>
<evidence type="ECO:0000313" key="5">
    <source>
        <dbReference type="Proteomes" id="UP001500064"/>
    </source>
</evidence>
<feature type="domain" description="Thiamine pyrophosphate enzyme central" evidence="2">
    <location>
        <begin position="183"/>
        <end position="312"/>
    </location>
</feature>
<dbReference type="CDD" id="cd00568">
    <property type="entry name" value="TPP_enzymes"/>
    <property type="match status" value="1"/>
</dbReference>
<reference evidence="4 5" key="1">
    <citation type="journal article" date="2019" name="Int. J. Syst. Evol. Microbiol.">
        <title>The Global Catalogue of Microorganisms (GCM) 10K type strain sequencing project: providing services to taxonomists for standard genome sequencing and annotation.</title>
        <authorList>
            <consortium name="The Broad Institute Genomics Platform"/>
            <consortium name="The Broad Institute Genome Sequencing Center for Infectious Disease"/>
            <person name="Wu L."/>
            <person name="Ma J."/>
        </authorList>
    </citation>
    <scope>NUCLEOTIDE SEQUENCE [LARGE SCALE GENOMIC DNA]</scope>
    <source>
        <strain evidence="4 5">JCM 13929</strain>
    </source>
</reference>
<dbReference type="PANTHER" id="PTHR18968:SF13">
    <property type="entry name" value="ACETOLACTATE SYNTHASE CATALYTIC SUBUNIT, MITOCHONDRIAL"/>
    <property type="match status" value="1"/>
</dbReference>
<proteinExistence type="inferred from homology"/>
<dbReference type="SUPFAM" id="SSF52467">
    <property type="entry name" value="DHS-like NAD/FAD-binding domain"/>
    <property type="match status" value="1"/>
</dbReference>
<dbReference type="CDD" id="cd07035">
    <property type="entry name" value="TPP_PYR_POX_like"/>
    <property type="match status" value="1"/>
</dbReference>
<dbReference type="EMBL" id="BAAAMU010000119">
    <property type="protein sequence ID" value="GAA1680016.1"/>
    <property type="molecule type" value="Genomic_DNA"/>
</dbReference>
<comment type="caution">
    <text evidence="4">The sequence shown here is derived from an EMBL/GenBank/DDBJ whole genome shotgun (WGS) entry which is preliminary data.</text>
</comment>
<feature type="domain" description="Thiamine pyrophosphate enzyme N-terminal TPP-binding" evidence="3">
    <location>
        <begin position="11"/>
        <end position="106"/>
    </location>
</feature>
<dbReference type="InterPro" id="IPR012000">
    <property type="entry name" value="Thiamin_PyroP_enz_cen_dom"/>
</dbReference>
<dbReference type="Proteomes" id="UP001500064">
    <property type="component" value="Unassembled WGS sequence"/>
</dbReference>
<dbReference type="PANTHER" id="PTHR18968">
    <property type="entry name" value="THIAMINE PYROPHOSPHATE ENZYMES"/>
    <property type="match status" value="1"/>
</dbReference>
<dbReference type="InterPro" id="IPR029035">
    <property type="entry name" value="DHS-like_NAD/FAD-binding_dom"/>
</dbReference>
<dbReference type="Gene3D" id="3.40.50.970">
    <property type="match status" value="2"/>
</dbReference>
<gene>
    <name evidence="4" type="ORF">GCM10009733_090980</name>
</gene>
<comment type="similarity">
    <text evidence="1">Belongs to the TPP enzyme family.</text>
</comment>
<evidence type="ECO:0000259" key="3">
    <source>
        <dbReference type="Pfam" id="PF02776"/>
    </source>
</evidence>
<dbReference type="Pfam" id="PF02776">
    <property type="entry name" value="TPP_enzyme_N"/>
    <property type="match status" value="1"/>
</dbReference>
<dbReference type="Gene3D" id="3.40.50.1220">
    <property type="entry name" value="TPP-binding domain"/>
    <property type="match status" value="1"/>
</dbReference>
<dbReference type="SUPFAM" id="SSF52518">
    <property type="entry name" value="Thiamin diphosphate-binding fold (THDP-binding)"/>
    <property type="match status" value="2"/>
</dbReference>